<accession>A0A1I7RLW0</accession>
<dbReference type="Proteomes" id="UP000659654">
    <property type="component" value="Unassembled WGS sequence"/>
</dbReference>
<protein>
    <submittedName>
        <fullName evidence="1">(pine wood nematode) hypothetical protein</fullName>
    </submittedName>
</protein>
<proteinExistence type="predicted"/>
<evidence type="ECO:0000313" key="4">
    <source>
        <dbReference type="Proteomes" id="UP000659654"/>
    </source>
</evidence>
<keyword evidence="4" id="KW-1185">Reference proteome</keyword>
<reference evidence="2" key="2">
    <citation type="submission" date="2020-08" db="EMBL/GenBank/DDBJ databases">
        <authorList>
            <person name="Kikuchi T."/>
        </authorList>
    </citation>
    <scope>NUCLEOTIDE SEQUENCE</scope>
    <source>
        <strain evidence="1">Ka4C1</strain>
    </source>
</reference>
<dbReference type="EMBL" id="CAJFDI010000003">
    <property type="protein sequence ID" value="CAD5220231.1"/>
    <property type="molecule type" value="Genomic_DNA"/>
</dbReference>
<gene>
    <name evidence="1" type="ORF">BXYJ_LOCUS6075</name>
</gene>
<name>A0A1I7RLW0_BURXY</name>
<evidence type="ECO:0000313" key="2">
    <source>
        <dbReference type="EMBL" id="CAG9106175.1"/>
    </source>
</evidence>
<dbReference type="EMBL" id="CAJFCV020000003">
    <property type="protein sequence ID" value="CAG9106175.1"/>
    <property type="molecule type" value="Genomic_DNA"/>
</dbReference>
<dbReference type="Proteomes" id="UP000095284">
    <property type="component" value="Unplaced"/>
</dbReference>
<evidence type="ECO:0000313" key="1">
    <source>
        <dbReference type="EMBL" id="CAD5220231.1"/>
    </source>
</evidence>
<organism evidence="3 5">
    <name type="scientific">Bursaphelenchus xylophilus</name>
    <name type="common">Pinewood nematode worm</name>
    <name type="synonym">Aphelenchoides xylophilus</name>
    <dbReference type="NCBI Taxonomy" id="6326"/>
    <lineage>
        <taxon>Eukaryota</taxon>
        <taxon>Metazoa</taxon>
        <taxon>Ecdysozoa</taxon>
        <taxon>Nematoda</taxon>
        <taxon>Chromadorea</taxon>
        <taxon>Rhabditida</taxon>
        <taxon>Tylenchina</taxon>
        <taxon>Tylenchomorpha</taxon>
        <taxon>Aphelenchoidea</taxon>
        <taxon>Aphelenchoididae</taxon>
        <taxon>Bursaphelenchus</taxon>
    </lineage>
</organism>
<reference evidence="5" key="1">
    <citation type="submission" date="2016-11" db="UniProtKB">
        <authorList>
            <consortium name="WormBaseParasite"/>
        </authorList>
    </citation>
    <scope>IDENTIFICATION</scope>
</reference>
<sequence>MSARNDFASSSDPTVHADKQVRFTLPERCDHIVYETYRVLPCPQKKSIINSKIPMDEVEMLRHGFKNHHGHCHSSDSEDDLLEQVTRRTNDLTICV</sequence>
<evidence type="ECO:0000313" key="3">
    <source>
        <dbReference type="Proteomes" id="UP000095284"/>
    </source>
</evidence>
<evidence type="ECO:0000313" key="5">
    <source>
        <dbReference type="WBParaSite" id="BXY_0169500.1"/>
    </source>
</evidence>
<dbReference type="Proteomes" id="UP000582659">
    <property type="component" value="Unassembled WGS sequence"/>
</dbReference>
<dbReference type="WBParaSite" id="BXY_0169500.1">
    <property type="protein sequence ID" value="BXY_0169500.1"/>
    <property type="gene ID" value="BXY_0169500"/>
</dbReference>
<dbReference type="AlphaFoldDB" id="A0A1I7RLW0"/>